<evidence type="ECO:0000313" key="8">
    <source>
        <dbReference type="Proteomes" id="UP000318288"/>
    </source>
</evidence>
<keyword evidence="5" id="KW-0804">Transcription</keyword>
<evidence type="ECO:0000256" key="2">
    <source>
        <dbReference type="ARBA" id="ARBA00023015"/>
    </source>
</evidence>
<dbReference type="AlphaFoldDB" id="A0A5C6FE57"/>
<dbReference type="SUPFAM" id="SSF88659">
    <property type="entry name" value="Sigma3 and sigma4 domains of RNA polymerase sigma factors"/>
    <property type="match status" value="1"/>
</dbReference>
<reference evidence="7 8" key="1">
    <citation type="submission" date="2019-02" db="EMBL/GenBank/DDBJ databases">
        <title>Deep-cultivation of Planctomycetes and their phenomic and genomic characterization uncovers novel biology.</title>
        <authorList>
            <person name="Wiegand S."/>
            <person name="Jogler M."/>
            <person name="Boedeker C."/>
            <person name="Pinto D."/>
            <person name="Vollmers J."/>
            <person name="Rivas-Marin E."/>
            <person name="Kohn T."/>
            <person name="Peeters S.H."/>
            <person name="Heuer A."/>
            <person name="Rast P."/>
            <person name="Oberbeckmann S."/>
            <person name="Bunk B."/>
            <person name="Jeske O."/>
            <person name="Meyerdierks A."/>
            <person name="Storesund J.E."/>
            <person name="Kallscheuer N."/>
            <person name="Luecker S."/>
            <person name="Lage O.M."/>
            <person name="Pohl T."/>
            <person name="Merkel B.J."/>
            <person name="Hornburger P."/>
            <person name="Mueller R.-W."/>
            <person name="Bruemmer F."/>
            <person name="Labrenz M."/>
            <person name="Spormann A.M."/>
            <person name="Op Den Camp H."/>
            <person name="Overmann J."/>
            <person name="Amann R."/>
            <person name="Jetten M.S.M."/>
            <person name="Mascher T."/>
            <person name="Medema M.H."/>
            <person name="Devos D.P."/>
            <person name="Kaster A.-K."/>
            <person name="Ovreas L."/>
            <person name="Rohde M."/>
            <person name="Galperin M.Y."/>
            <person name="Jogler C."/>
        </authorList>
    </citation>
    <scope>NUCLEOTIDE SEQUENCE [LARGE SCALE GENOMIC DNA]</scope>
    <source>
        <strain evidence="7 8">Poly51</strain>
    </source>
</reference>
<dbReference type="GO" id="GO:0016987">
    <property type="term" value="F:sigma factor activity"/>
    <property type="evidence" value="ECO:0007669"/>
    <property type="project" value="UniProtKB-KW"/>
</dbReference>
<keyword evidence="8" id="KW-1185">Reference proteome</keyword>
<gene>
    <name evidence="7" type="primary">sigE_3</name>
    <name evidence="7" type="ORF">Poly51_17680</name>
</gene>
<keyword evidence="2" id="KW-0805">Transcription regulation</keyword>
<dbReference type="SUPFAM" id="SSF88946">
    <property type="entry name" value="Sigma2 domain of RNA polymerase sigma factors"/>
    <property type="match status" value="1"/>
</dbReference>
<dbReference type="PANTHER" id="PTHR43133:SF8">
    <property type="entry name" value="RNA POLYMERASE SIGMA FACTOR HI_1459-RELATED"/>
    <property type="match status" value="1"/>
</dbReference>
<feature type="domain" description="RNA polymerase sigma-70 region 2" evidence="6">
    <location>
        <begin position="30"/>
        <end position="93"/>
    </location>
</feature>
<dbReference type="InterPro" id="IPR039425">
    <property type="entry name" value="RNA_pol_sigma-70-like"/>
</dbReference>
<evidence type="ECO:0000256" key="1">
    <source>
        <dbReference type="ARBA" id="ARBA00010641"/>
    </source>
</evidence>
<proteinExistence type="inferred from homology"/>
<dbReference type="EMBL" id="SJPW01000002">
    <property type="protein sequence ID" value="TWU58987.1"/>
    <property type="molecule type" value="Genomic_DNA"/>
</dbReference>
<dbReference type="Gene3D" id="1.10.1740.10">
    <property type="match status" value="1"/>
</dbReference>
<sequence>MQGPETRASLIASLNQTASREAWDEFAAIYRPLIIRVASAKGLQHADAEDLAQEVLAIVGQKIGDFDLDHGGSFRGWLGTITRNLVVNHLSRGKGPIGSGDSAVQAWLQQIPQPADPTATLFDLELRRCQFQAAAEKVRPQFSEATWDAFWLTAVKRVSIAEVAKLLDKTEGAVRMARCRVMTRLREAALRDSIEEDKKDDC</sequence>
<evidence type="ECO:0000313" key="7">
    <source>
        <dbReference type="EMBL" id="TWU58987.1"/>
    </source>
</evidence>
<dbReference type="PANTHER" id="PTHR43133">
    <property type="entry name" value="RNA POLYMERASE ECF-TYPE SIGMA FACTO"/>
    <property type="match status" value="1"/>
</dbReference>
<evidence type="ECO:0000259" key="6">
    <source>
        <dbReference type="Pfam" id="PF04542"/>
    </source>
</evidence>
<dbReference type="InterPro" id="IPR007627">
    <property type="entry name" value="RNA_pol_sigma70_r2"/>
</dbReference>
<comment type="caution">
    <text evidence="7">The sequence shown here is derived from an EMBL/GenBank/DDBJ whole genome shotgun (WGS) entry which is preliminary data.</text>
</comment>
<accession>A0A5C6FE57</accession>
<dbReference type="GO" id="GO:0006352">
    <property type="term" value="P:DNA-templated transcription initiation"/>
    <property type="evidence" value="ECO:0007669"/>
    <property type="project" value="InterPro"/>
</dbReference>
<dbReference type="Pfam" id="PF04542">
    <property type="entry name" value="Sigma70_r2"/>
    <property type="match status" value="1"/>
</dbReference>
<dbReference type="NCBIfam" id="TIGR02937">
    <property type="entry name" value="sigma70-ECF"/>
    <property type="match status" value="1"/>
</dbReference>
<dbReference type="GO" id="GO:0003677">
    <property type="term" value="F:DNA binding"/>
    <property type="evidence" value="ECO:0007669"/>
    <property type="project" value="UniProtKB-KW"/>
</dbReference>
<evidence type="ECO:0000256" key="3">
    <source>
        <dbReference type="ARBA" id="ARBA00023082"/>
    </source>
</evidence>
<dbReference type="InterPro" id="IPR013324">
    <property type="entry name" value="RNA_pol_sigma_r3/r4-like"/>
</dbReference>
<comment type="similarity">
    <text evidence="1">Belongs to the sigma-70 factor family. ECF subfamily.</text>
</comment>
<dbReference type="Proteomes" id="UP000318288">
    <property type="component" value="Unassembled WGS sequence"/>
</dbReference>
<evidence type="ECO:0000256" key="4">
    <source>
        <dbReference type="ARBA" id="ARBA00023125"/>
    </source>
</evidence>
<keyword evidence="4" id="KW-0238">DNA-binding</keyword>
<organism evidence="7 8">
    <name type="scientific">Rubripirellula tenax</name>
    <dbReference type="NCBI Taxonomy" id="2528015"/>
    <lineage>
        <taxon>Bacteria</taxon>
        <taxon>Pseudomonadati</taxon>
        <taxon>Planctomycetota</taxon>
        <taxon>Planctomycetia</taxon>
        <taxon>Pirellulales</taxon>
        <taxon>Pirellulaceae</taxon>
        <taxon>Rubripirellula</taxon>
    </lineage>
</organism>
<protein>
    <submittedName>
        <fullName evidence="7">ECF RNA polymerase sigma factor SigE</fullName>
    </submittedName>
</protein>
<dbReference type="InterPro" id="IPR014284">
    <property type="entry name" value="RNA_pol_sigma-70_dom"/>
</dbReference>
<dbReference type="InterPro" id="IPR013325">
    <property type="entry name" value="RNA_pol_sigma_r2"/>
</dbReference>
<evidence type="ECO:0000256" key="5">
    <source>
        <dbReference type="ARBA" id="ARBA00023163"/>
    </source>
</evidence>
<keyword evidence="3" id="KW-0731">Sigma factor</keyword>
<name>A0A5C6FE57_9BACT</name>